<accession>A0AAW3X6T9</accession>
<reference evidence="2 3" key="1">
    <citation type="submission" date="2020-08" db="EMBL/GenBank/DDBJ databases">
        <title>Genome public.</title>
        <authorList>
            <person name="Liu C."/>
            <person name="Sun Q."/>
        </authorList>
    </citation>
    <scope>NUCLEOTIDE SEQUENCE [LARGE SCALE GENOMIC DNA]</scope>
    <source>
        <strain evidence="2 3">BX14</strain>
    </source>
</reference>
<gene>
    <name evidence="2" type="ORF">H8S19_12185</name>
</gene>
<dbReference type="Proteomes" id="UP000653904">
    <property type="component" value="Unassembled WGS sequence"/>
</dbReference>
<name>A0AAW3X6T9_9CLOT</name>
<dbReference type="SUPFAM" id="SSF55136">
    <property type="entry name" value="Probable bacterial effector-binding domain"/>
    <property type="match status" value="1"/>
</dbReference>
<dbReference type="Gene3D" id="3.20.80.10">
    <property type="entry name" value="Regulatory factor, effector binding domain"/>
    <property type="match status" value="1"/>
</dbReference>
<dbReference type="InterPro" id="IPR011256">
    <property type="entry name" value="Reg_factor_effector_dom_sf"/>
</dbReference>
<comment type="caution">
    <text evidence="2">The sequence shown here is derived from an EMBL/GenBank/DDBJ whole genome shotgun (WGS) entry which is preliminary data.</text>
</comment>
<proteinExistence type="predicted"/>
<dbReference type="InterPro" id="IPR029442">
    <property type="entry name" value="GyrI-like"/>
</dbReference>
<organism evidence="2 3">
    <name type="scientific">Clostridium segne</name>
    <dbReference type="NCBI Taxonomy" id="2763038"/>
    <lineage>
        <taxon>Bacteria</taxon>
        <taxon>Bacillati</taxon>
        <taxon>Bacillota</taxon>
        <taxon>Clostridia</taxon>
        <taxon>Eubacteriales</taxon>
        <taxon>Clostridiaceae</taxon>
        <taxon>Clostridium</taxon>
    </lineage>
</organism>
<dbReference type="AlphaFoldDB" id="A0AAW3X6T9"/>
<keyword evidence="3" id="KW-1185">Reference proteome</keyword>
<evidence type="ECO:0000313" key="2">
    <source>
        <dbReference type="EMBL" id="MBC5657801.1"/>
    </source>
</evidence>
<evidence type="ECO:0000259" key="1">
    <source>
        <dbReference type="Pfam" id="PF06445"/>
    </source>
</evidence>
<protein>
    <submittedName>
        <fullName evidence="2">GyrI-like domain-containing protein</fullName>
    </submittedName>
</protein>
<dbReference type="Pfam" id="PF06445">
    <property type="entry name" value="GyrI-like"/>
    <property type="match status" value="1"/>
</dbReference>
<dbReference type="EMBL" id="JACOOW010000014">
    <property type="protein sequence ID" value="MBC5657801.1"/>
    <property type="molecule type" value="Genomic_DNA"/>
</dbReference>
<feature type="domain" description="GyrI-like small molecule binding" evidence="1">
    <location>
        <begin position="32"/>
        <end position="95"/>
    </location>
</feature>
<evidence type="ECO:0000313" key="3">
    <source>
        <dbReference type="Proteomes" id="UP000653904"/>
    </source>
</evidence>
<sequence>MADLRKNHLDTYAYFFTKVITKPKNHPYHLKPAGTYAVAYLMGNYYDSKATYEKLFDWIDEHKFKTGKYSYKEAVIDELATASPSEYLTKISIQVF</sequence>